<dbReference type="RefSeq" id="WP_112889698.1">
    <property type="nucleotide sequence ID" value="NZ_CP068103.1"/>
</dbReference>
<keyword evidence="1" id="KW-1133">Transmembrane helix</keyword>
<proteinExistence type="predicted"/>
<sequence length="247" mass="27736">MRKYNYGSILLILIVNAIIAGILQNIADGNLSFLSGFVAFIFDYIICRGLLYNREGSFSEYFRGIKTMTGKVFLMNILVGAIAVILVLLATLLSGAGSIVFYGFTSIDSNKVVISLIVLYVLVMIFTSLIFAYMNFFMADERYRDLSFFDSLKLIIKAGIKLFSESFMAGLRAYKISLILGAIGFIPGIFSLQNIEPFTAIIFIALVIAFVAFFLCTPVFRASLSDIYMDRSEEIYEEFMRDKNFKG</sequence>
<protein>
    <recommendedName>
        <fullName evidence="4">DUF975 family protein</fullName>
    </recommendedName>
</protein>
<feature type="transmembrane region" description="Helical" evidence="1">
    <location>
        <begin position="198"/>
        <end position="220"/>
    </location>
</feature>
<feature type="transmembrane region" description="Helical" evidence="1">
    <location>
        <begin position="173"/>
        <end position="192"/>
    </location>
</feature>
<dbReference type="AlphaFoldDB" id="A0A2X1YHP5"/>
<name>A0A2X1YHP5_9FIRM</name>
<keyword evidence="1" id="KW-0812">Transmembrane</keyword>
<dbReference type="Proteomes" id="UP000250070">
    <property type="component" value="Unassembled WGS sequence"/>
</dbReference>
<feature type="transmembrane region" description="Helical" evidence="1">
    <location>
        <begin position="72"/>
        <end position="93"/>
    </location>
</feature>
<feature type="transmembrane region" description="Helical" evidence="1">
    <location>
        <begin position="113"/>
        <end position="134"/>
    </location>
</feature>
<evidence type="ECO:0000256" key="1">
    <source>
        <dbReference type="SAM" id="Phobius"/>
    </source>
</evidence>
<dbReference type="OrthoDB" id="1699169at2"/>
<evidence type="ECO:0000313" key="2">
    <source>
        <dbReference type="EMBL" id="SPY47041.1"/>
    </source>
</evidence>
<dbReference type="EMBL" id="UATM01000032">
    <property type="protein sequence ID" value="SPY47041.1"/>
    <property type="molecule type" value="Genomic_DNA"/>
</dbReference>
<keyword evidence="1" id="KW-0472">Membrane</keyword>
<reference evidence="2 3" key="1">
    <citation type="submission" date="2018-06" db="EMBL/GenBank/DDBJ databases">
        <authorList>
            <consortium name="Pathogen Informatics"/>
            <person name="Doyle S."/>
        </authorList>
    </citation>
    <scope>NUCLEOTIDE SEQUENCE [LARGE SCALE GENOMIC DNA]</scope>
    <source>
        <strain evidence="2 3">NCTC13076</strain>
    </source>
</reference>
<feature type="transmembrane region" description="Helical" evidence="1">
    <location>
        <begin position="33"/>
        <end position="51"/>
    </location>
</feature>
<gene>
    <name evidence="2" type="ORF">NCTC13076_00938</name>
</gene>
<feature type="transmembrane region" description="Helical" evidence="1">
    <location>
        <begin position="7"/>
        <end position="27"/>
    </location>
</feature>
<accession>A0A2X1YHP5</accession>
<evidence type="ECO:0000313" key="3">
    <source>
        <dbReference type="Proteomes" id="UP000250070"/>
    </source>
</evidence>
<evidence type="ECO:0008006" key="4">
    <source>
        <dbReference type="Google" id="ProtNLM"/>
    </source>
</evidence>
<dbReference type="STRING" id="54005.HMPREF3229_01486"/>
<dbReference type="GeneID" id="83862442"/>
<organism evidence="2 3">
    <name type="scientific">Peptoniphilus harei</name>
    <dbReference type="NCBI Taxonomy" id="54005"/>
    <lineage>
        <taxon>Bacteria</taxon>
        <taxon>Bacillati</taxon>
        <taxon>Bacillota</taxon>
        <taxon>Tissierellia</taxon>
        <taxon>Tissierellales</taxon>
        <taxon>Peptoniphilaceae</taxon>
        <taxon>Peptoniphilus</taxon>
    </lineage>
</organism>